<keyword evidence="2" id="KW-0812">Transmembrane</keyword>
<gene>
    <name evidence="3" type="ORF">QNI22_20135</name>
</gene>
<accession>A0AAE3R7P8</accession>
<protein>
    <submittedName>
        <fullName evidence="3">Uncharacterized protein</fullName>
    </submittedName>
</protein>
<reference evidence="3" key="1">
    <citation type="submission" date="2023-05" db="EMBL/GenBank/DDBJ databases">
        <authorList>
            <person name="Zhang X."/>
        </authorList>
    </citation>
    <scope>NUCLEOTIDE SEQUENCE</scope>
    <source>
        <strain evidence="3">BD1B2-1</strain>
    </source>
</reference>
<dbReference type="Proteomes" id="UP001232063">
    <property type="component" value="Unassembled WGS sequence"/>
</dbReference>
<keyword evidence="2" id="KW-0472">Membrane</keyword>
<feature type="compositionally biased region" description="Low complexity" evidence="1">
    <location>
        <begin position="232"/>
        <end position="249"/>
    </location>
</feature>
<comment type="caution">
    <text evidence="3">The sequence shown here is derived from an EMBL/GenBank/DDBJ whole genome shotgun (WGS) entry which is preliminary data.</text>
</comment>
<dbReference type="RefSeq" id="WP_314513395.1">
    <property type="nucleotide sequence ID" value="NZ_JASJOU010000007.1"/>
</dbReference>
<proteinExistence type="predicted"/>
<dbReference type="AlphaFoldDB" id="A0AAE3R7P8"/>
<evidence type="ECO:0000256" key="1">
    <source>
        <dbReference type="SAM" id="MobiDB-lite"/>
    </source>
</evidence>
<organism evidence="3 4">
    <name type="scientific">Xanthocytophaga agilis</name>
    <dbReference type="NCBI Taxonomy" id="3048010"/>
    <lineage>
        <taxon>Bacteria</taxon>
        <taxon>Pseudomonadati</taxon>
        <taxon>Bacteroidota</taxon>
        <taxon>Cytophagia</taxon>
        <taxon>Cytophagales</taxon>
        <taxon>Rhodocytophagaceae</taxon>
        <taxon>Xanthocytophaga</taxon>
    </lineage>
</organism>
<name>A0AAE3R7P8_9BACT</name>
<evidence type="ECO:0000313" key="3">
    <source>
        <dbReference type="EMBL" id="MDJ1502989.1"/>
    </source>
</evidence>
<evidence type="ECO:0000313" key="4">
    <source>
        <dbReference type="Proteomes" id="UP001232063"/>
    </source>
</evidence>
<feature type="transmembrane region" description="Helical" evidence="2">
    <location>
        <begin position="12"/>
        <end position="35"/>
    </location>
</feature>
<evidence type="ECO:0000256" key="2">
    <source>
        <dbReference type="SAM" id="Phobius"/>
    </source>
</evidence>
<keyword evidence="4" id="KW-1185">Reference proteome</keyword>
<dbReference type="EMBL" id="JASJOU010000007">
    <property type="protein sequence ID" value="MDJ1502989.1"/>
    <property type="molecule type" value="Genomic_DNA"/>
</dbReference>
<feature type="region of interest" description="Disordered" evidence="1">
    <location>
        <begin position="232"/>
        <end position="254"/>
    </location>
</feature>
<sequence length="312" mass="34553">MDAINKKQRTLAIWQFALIYGCSMIIPFAAAAFFFSTPTDALEQENEKLRIALSEQVKLNTRLGKMVKQLTILEENDKAYLNATNDLDRGNLKRSIDESENMIRSAVYDLKRDTASFKVDSTKIFSKNVLLLVDASLTYRNTIAYLRESLQKNGVNTQAVDKLNADLSAKDDRIHMLEVLLAQAAATRSSAPSSGGGGGSRARNDDRTADCALYVSRLKNAEDEIARLRAVNSGNNAGSNNNTGSASESSVREKTTSEFIDMLIQRGDDSKKPPCARKPMYELAIETLNKSSKAEARNKIEDLNKKIRKISD</sequence>
<keyword evidence="2" id="KW-1133">Transmembrane helix</keyword>
<dbReference type="PROSITE" id="PS51257">
    <property type="entry name" value="PROKAR_LIPOPROTEIN"/>
    <property type="match status" value="1"/>
</dbReference>